<evidence type="ECO:0000259" key="4">
    <source>
        <dbReference type="Pfam" id="PF00108"/>
    </source>
</evidence>
<keyword evidence="3" id="KW-0012">Acyltransferase</keyword>
<comment type="similarity">
    <text evidence="1">Belongs to the thiolase-like superfamily. Thiolase family.</text>
</comment>
<dbReference type="PANTHER" id="PTHR18919">
    <property type="entry name" value="ACETYL-COA C-ACYLTRANSFERASE"/>
    <property type="match status" value="1"/>
</dbReference>
<dbReference type="Gene3D" id="3.40.47.10">
    <property type="match status" value="1"/>
</dbReference>
<dbReference type="RefSeq" id="XP_017302184.1">
    <property type="nucleotide sequence ID" value="XM_017446695.1"/>
</dbReference>
<dbReference type="InterPro" id="IPR016039">
    <property type="entry name" value="Thiolase-like"/>
</dbReference>
<dbReference type="AlphaFoldDB" id="A0A1S4EJ78"/>
<proteinExistence type="inferred from homology"/>
<dbReference type="PaxDb" id="121845-A0A1S4EJ78"/>
<name>A0A1S4EJ78_DIACI</name>
<dbReference type="STRING" id="121845.A0A1S4EJ78"/>
<sequence length="166" mass="17757">MVLSDNDVVIVSAARTPIGSFLGSLSELKAHDLGSTAIKEVLKRANVLPNEISEVILGQALTAGQGQNPARQASIKANIPNEVPASLVNMLCGSGLKSVTLTSRQQVLLTLHWLGNDESSFQTCPKTGKVLGPISFDNFYEIKSGNEKEAITLMGFQSQQYNVLCI</sequence>
<dbReference type="InterPro" id="IPR020616">
    <property type="entry name" value="Thiolase_N"/>
</dbReference>
<feature type="domain" description="Thiolase N-terminal" evidence="4">
    <location>
        <begin position="8"/>
        <end position="103"/>
    </location>
</feature>
<dbReference type="GO" id="GO:0016747">
    <property type="term" value="F:acyltransferase activity, transferring groups other than amino-acyl groups"/>
    <property type="evidence" value="ECO:0007669"/>
    <property type="project" value="InterPro"/>
</dbReference>
<evidence type="ECO:0000313" key="6">
    <source>
        <dbReference type="RefSeq" id="XP_017302184.1"/>
    </source>
</evidence>
<evidence type="ECO:0000313" key="5">
    <source>
        <dbReference type="Proteomes" id="UP000079169"/>
    </source>
</evidence>
<reference evidence="6" key="1">
    <citation type="submission" date="2025-08" db="UniProtKB">
        <authorList>
            <consortium name="RefSeq"/>
        </authorList>
    </citation>
    <scope>IDENTIFICATION</scope>
</reference>
<dbReference type="Proteomes" id="UP000079169">
    <property type="component" value="Unplaced"/>
</dbReference>
<accession>A0A1S4EJ78</accession>
<feature type="non-terminal residue" evidence="6">
    <location>
        <position position="166"/>
    </location>
</feature>
<evidence type="ECO:0000256" key="2">
    <source>
        <dbReference type="ARBA" id="ARBA00022679"/>
    </source>
</evidence>
<dbReference type="GeneID" id="108253181"/>
<dbReference type="Pfam" id="PF00108">
    <property type="entry name" value="Thiolase_N"/>
    <property type="match status" value="1"/>
</dbReference>
<evidence type="ECO:0000256" key="1">
    <source>
        <dbReference type="ARBA" id="ARBA00010982"/>
    </source>
</evidence>
<organism evidence="5 6">
    <name type="scientific">Diaphorina citri</name>
    <name type="common">Asian citrus psyllid</name>
    <dbReference type="NCBI Taxonomy" id="121845"/>
    <lineage>
        <taxon>Eukaryota</taxon>
        <taxon>Metazoa</taxon>
        <taxon>Ecdysozoa</taxon>
        <taxon>Arthropoda</taxon>
        <taxon>Hexapoda</taxon>
        <taxon>Insecta</taxon>
        <taxon>Pterygota</taxon>
        <taxon>Neoptera</taxon>
        <taxon>Paraneoptera</taxon>
        <taxon>Hemiptera</taxon>
        <taxon>Sternorrhyncha</taxon>
        <taxon>Psylloidea</taxon>
        <taxon>Psyllidae</taxon>
        <taxon>Diaphorininae</taxon>
        <taxon>Diaphorina</taxon>
    </lineage>
</organism>
<dbReference type="KEGG" id="dci:108253181"/>
<evidence type="ECO:0000256" key="3">
    <source>
        <dbReference type="ARBA" id="ARBA00023315"/>
    </source>
</evidence>
<gene>
    <name evidence="6" type="primary">LOC108253181</name>
</gene>
<protein>
    <submittedName>
        <fullName evidence="6">Uncharacterized protein LOC108253181</fullName>
    </submittedName>
</protein>
<keyword evidence="2" id="KW-0808">Transferase</keyword>
<keyword evidence="5" id="KW-1185">Reference proteome</keyword>
<dbReference type="PANTHER" id="PTHR18919:SF107">
    <property type="entry name" value="ACETYL-COA ACETYLTRANSFERASE, CYTOSOLIC"/>
    <property type="match status" value="1"/>
</dbReference>
<dbReference type="SUPFAM" id="SSF53901">
    <property type="entry name" value="Thiolase-like"/>
    <property type="match status" value="1"/>
</dbReference>